<proteinExistence type="predicted"/>
<sequence>MAAHAAPGGTRSAVRLATTGLAVAVTGLLGGGTALAHDGGWDHHGHSGHSGSSGHSGHDDSSSSMADSIRAEAQEAGDDARSDARERVADVLADLGLPASDSGTGGSDEYADVDAEQAGPAVQPAASERPATSTQPIAAGSGVDATEVPPAGETQVIPIR</sequence>
<evidence type="ECO:0000313" key="2">
    <source>
        <dbReference type="EMBL" id="MEJ2869450.1"/>
    </source>
</evidence>
<comment type="caution">
    <text evidence="2">The sequence shown here is derived from an EMBL/GenBank/DDBJ whole genome shotgun (WGS) entry which is preliminary data.</text>
</comment>
<evidence type="ECO:0000313" key="3">
    <source>
        <dbReference type="Proteomes" id="UP001385809"/>
    </source>
</evidence>
<name>A0ABU8MQ53_9PSEU</name>
<evidence type="ECO:0000256" key="1">
    <source>
        <dbReference type="SAM" id="MobiDB-lite"/>
    </source>
</evidence>
<feature type="region of interest" description="Disordered" evidence="1">
    <location>
        <begin position="40"/>
        <end position="160"/>
    </location>
</feature>
<reference evidence="2 3" key="1">
    <citation type="submission" date="2024-03" db="EMBL/GenBank/DDBJ databases">
        <title>Actinomycetospora sp. OC33-EN08, a novel actinomycete isolated from wild orchid (Aerides multiflora).</title>
        <authorList>
            <person name="Suriyachadkun C."/>
        </authorList>
    </citation>
    <scope>NUCLEOTIDE SEQUENCE [LARGE SCALE GENOMIC DNA]</scope>
    <source>
        <strain evidence="2 3">OC33-EN08</strain>
    </source>
</reference>
<feature type="compositionally biased region" description="Basic and acidic residues" evidence="1">
    <location>
        <begin position="69"/>
        <end position="89"/>
    </location>
</feature>
<dbReference type="Proteomes" id="UP001385809">
    <property type="component" value="Unassembled WGS sequence"/>
</dbReference>
<organism evidence="2 3">
    <name type="scientific">Actinomycetospora aurantiaca</name>
    <dbReference type="NCBI Taxonomy" id="3129233"/>
    <lineage>
        <taxon>Bacteria</taxon>
        <taxon>Bacillati</taxon>
        <taxon>Actinomycetota</taxon>
        <taxon>Actinomycetes</taxon>
        <taxon>Pseudonocardiales</taxon>
        <taxon>Pseudonocardiaceae</taxon>
        <taxon>Actinomycetospora</taxon>
    </lineage>
</organism>
<gene>
    <name evidence="2" type="ORF">WCD74_16860</name>
</gene>
<protein>
    <submittedName>
        <fullName evidence="2">Uncharacterized protein</fullName>
    </submittedName>
</protein>
<dbReference type="RefSeq" id="WP_337696029.1">
    <property type="nucleotide sequence ID" value="NZ_JBBEGN010000008.1"/>
</dbReference>
<keyword evidence="3" id="KW-1185">Reference proteome</keyword>
<dbReference type="EMBL" id="JBBEGN010000008">
    <property type="protein sequence ID" value="MEJ2869450.1"/>
    <property type="molecule type" value="Genomic_DNA"/>
</dbReference>
<accession>A0ABU8MQ53</accession>